<proteinExistence type="predicted"/>
<evidence type="ECO:0000313" key="2">
    <source>
        <dbReference type="EMBL" id="TGK06628.1"/>
    </source>
</evidence>
<comment type="caution">
    <text evidence="2">The sequence shown here is derived from an EMBL/GenBank/DDBJ whole genome shotgun (WGS) entry which is preliminary data.</text>
</comment>
<dbReference type="OrthoDB" id="342737at2"/>
<dbReference type="AlphaFoldDB" id="A0A4R9G515"/>
<sequence length="310" mass="35620">MFGYVLHESLIQFPKVLTSTEISKRLKISYKAASLLKRRFQLFCSDQLPKYKDLTYNALNHQFKDFLLPPNENKDISKKMANKPYVCVDTAVLYSAGERANKGRKRYSSKGQTSSIYLSPKLGGKQVGTLVQTIGIKNGPVFFTSVPNQKAETLGPIIRDHIPTSSALFSDLGYSWLWGVYRNHRAVNHSARSSDNRFRWARNRYSKNGIHSQVSEGNNRLLKTAFASYGWIKPEYSTLYLNEFSFIKNANVFGLDVLVNDGLSRELFVSNRRWLREEPVKIRSKRSSLRKYLQLLAEDVILQIDHVIRI</sequence>
<reference evidence="2" key="1">
    <citation type="journal article" date="2019" name="PLoS Negl. Trop. Dis.">
        <title>Revisiting the worldwide diversity of Leptospira species in the environment.</title>
        <authorList>
            <person name="Vincent A.T."/>
            <person name="Schiettekatte O."/>
            <person name="Bourhy P."/>
            <person name="Veyrier F.J."/>
            <person name="Picardeau M."/>
        </authorList>
    </citation>
    <scope>NUCLEOTIDE SEQUENCE [LARGE SCALE GENOMIC DNA]</scope>
    <source>
        <strain evidence="2">SSS9</strain>
    </source>
</reference>
<evidence type="ECO:0000259" key="1">
    <source>
        <dbReference type="SMART" id="SM01126"/>
    </source>
</evidence>
<protein>
    <submittedName>
        <fullName evidence="2">Transposase</fullName>
    </submittedName>
</protein>
<dbReference type="InterPro" id="IPR024445">
    <property type="entry name" value="Tnp_ISXO2-like"/>
</dbReference>
<name>A0A4R9G515_9LEPT</name>
<keyword evidence="3" id="KW-1185">Reference proteome</keyword>
<accession>A0A4R9G515</accession>
<organism evidence="2 3">
    <name type="scientific">Leptospira semungkisensis</name>
    <dbReference type="NCBI Taxonomy" id="2484985"/>
    <lineage>
        <taxon>Bacteria</taxon>
        <taxon>Pseudomonadati</taxon>
        <taxon>Spirochaetota</taxon>
        <taxon>Spirochaetia</taxon>
        <taxon>Leptospirales</taxon>
        <taxon>Leptospiraceae</taxon>
        <taxon>Leptospira</taxon>
    </lineage>
</organism>
<dbReference type="EMBL" id="RQEP01000005">
    <property type="protein sequence ID" value="TGK06628.1"/>
    <property type="molecule type" value="Genomic_DNA"/>
</dbReference>
<evidence type="ECO:0000313" key="3">
    <source>
        <dbReference type="Proteomes" id="UP000297453"/>
    </source>
</evidence>
<feature type="domain" description="ISXO2-like transposase" evidence="1">
    <location>
        <begin position="99"/>
        <end position="249"/>
    </location>
</feature>
<dbReference type="Proteomes" id="UP000297453">
    <property type="component" value="Unassembled WGS sequence"/>
</dbReference>
<dbReference type="SMART" id="SM01126">
    <property type="entry name" value="DDE_Tnp_IS1595"/>
    <property type="match status" value="1"/>
</dbReference>
<gene>
    <name evidence="2" type="ORF">EHO59_00345</name>
</gene>
<dbReference type="Pfam" id="PF12762">
    <property type="entry name" value="DDE_Tnp_IS1595"/>
    <property type="match status" value="1"/>
</dbReference>